<sequence length="73" mass="7468">MPVYDYECTRCGTFEAVRRIAERDDPASCPDCGETAGRVTIGAPTVGGSSKDSAGSEGVGGYGMRHVGGCSCC</sequence>
<name>A0A658QYJ2_9BURK</name>
<comment type="caution">
    <text evidence="2">The sequence shown here is derived from an EMBL/GenBank/DDBJ whole genome shotgun (WGS) entry which is preliminary data.</text>
</comment>
<organism evidence="2 3">
    <name type="scientific">Caballeronia concitans</name>
    <dbReference type="NCBI Taxonomy" id="1777133"/>
    <lineage>
        <taxon>Bacteria</taxon>
        <taxon>Pseudomonadati</taxon>
        <taxon>Pseudomonadota</taxon>
        <taxon>Betaproteobacteria</taxon>
        <taxon>Burkholderiales</taxon>
        <taxon>Burkholderiaceae</taxon>
        <taxon>Caballeronia</taxon>
    </lineage>
</organism>
<dbReference type="OrthoDB" id="9813321at2"/>
<gene>
    <name evidence="2" type="ORF">AWB72_02948</name>
</gene>
<dbReference type="EMBL" id="FCNV02000005">
    <property type="protein sequence ID" value="SAL32624.1"/>
    <property type="molecule type" value="Genomic_DNA"/>
</dbReference>
<dbReference type="NCBIfam" id="TIGR02605">
    <property type="entry name" value="CxxC_CxxC_SSSS"/>
    <property type="match status" value="1"/>
</dbReference>
<evidence type="ECO:0000259" key="1">
    <source>
        <dbReference type="SMART" id="SM00834"/>
    </source>
</evidence>
<evidence type="ECO:0000313" key="3">
    <source>
        <dbReference type="Proteomes" id="UP000198263"/>
    </source>
</evidence>
<dbReference type="RefSeq" id="WP_040048458.1">
    <property type="nucleotide sequence ID" value="NZ_FCNV02000005.1"/>
</dbReference>
<dbReference type="Proteomes" id="UP000198263">
    <property type="component" value="Unassembled WGS sequence"/>
</dbReference>
<keyword evidence="3" id="KW-1185">Reference proteome</keyword>
<dbReference type="Pfam" id="PF09723">
    <property type="entry name" value="Zn_ribbon_8"/>
    <property type="match status" value="1"/>
</dbReference>
<accession>A0A658QYJ2</accession>
<dbReference type="SMART" id="SM00834">
    <property type="entry name" value="CxxC_CXXC_SSSS"/>
    <property type="match status" value="1"/>
</dbReference>
<protein>
    <submittedName>
        <fullName evidence="2">FmdB family regulatory protein</fullName>
    </submittedName>
</protein>
<proteinExistence type="predicted"/>
<dbReference type="InterPro" id="IPR013429">
    <property type="entry name" value="Regulatory_FmdB_Zinc_ribbon"/>
</dbReference>
<reference evidence="2 3" key="1">
    <citation type="submission" date="2016-01" db="EMBL/GenBank/DDBJ databases">
        <authorList>
            <person name="Peeters C."/>
        </authorList>
    </citation>
    <scope>NUCLEOTIDE SEQUENCE [LARGE SCALE GENOMIC DNA]</scope>
    <source>
        <strain evidence="2">LMG 29315</strain>
    </source>
</reference>
<feature type="domain" description="Putative regulatory protein FmdB zinc ribbon" evidence="1">
    <location>
        <begin position="1"/>
        <end position="42"/>
    </location>
</feature>
<evidence type="ECO:0000313" key="2">
    <source>
        <dbReference type="EMBL" id="SAL32624.1"/>
    </source>
</evidence>
<dbReference type="AlphaFoldDB" id="A0A658QYJ2"/>